<dbReference type="GO" id="GO:0046872">
    <property type="term" value="F:metal ion binding"/>
    <property type="evidence" value="ECO:0007669"/>
    <property type="project" value="UniProtKB-KW"/>
</dbReference>
<evidence type="ECO:0000256" key="5">
    <source>
        <dbReference type="ARBA" id="ARBA00022553"/>
    </source>
</evidence>
<dbReference type="PRINTS" id="PR00120">
    <property type="entry name" value="HATPASE"/>
</dbReference>
<evidence type="ECO:0000256" key="9">
    <source>
        <dbReference type="ARBA" id="ARBA00022840"/>
    </source>
</evidence>
<dbReference type="EC" id="7.1.2.1" evidence="4 16"/>
<keyword evidence="10 16" id="KW-0460">Magnesium</keyword>
<dbReference type="PROSITE" id="PS00154">
    <property type="entry name" value="ATPASE_E1_E2"/>
    <property type="match status" value="1"/>
</dbReference>
<feature type="transmembrane region" description="Helical" evidence="16">
    <location>
        <begin position="717"/>
        <end position="745"/>
    </location>
</feature>
<evidence type="ECO:0000256" key="2">
    <source>
        <dbReference type="ARBA" id="ARBA00004141"/>
    </source>
</evidence>
<dbReference type="CDD" id="cd02076">
    <property type="entry name" value="P-type_ATPase_H"/>
    <property type="match status" value="1"/>
</dbReference>
<evidence type="ECO:0000256" key="6">
    <source>
        <dbReference type="ARBA" id="ARBA00022692"/>
    </source>
</evidence>
<keyword evidence="13 16" id="KW-0472">Membrane</keyword>
<feature type="transmembrane region" description="Helical" evidence="16">
    <location>
        <begin position="100"/>
        <end position="116"/>
    </location>
</feature>
<dbReference type="SFLD" id="SFLDF00027">
    <property type="entry name" value="p-type_atpase"/>
    <property type="match status" value="1"/>
</dbReference>
<comment type="subcellular location">
    <subcellularLocation>
        <location evidence="16">Cell membrane</location>
        <topology evidence="16">Multi-pass membrane protein</topology>
    </subcellularLocation>
    <subcellularLocation>
        <location evidence="2">Membrane</location>
        <topology evidence="2">Multi-pass membrane protein</topology>
    </subcellularLocation>
</comment>
<organism evidence="18">
    <name type="scientific">Picocystis salinarum</name>
    <dbReference type="NCBI Taxonomy" id="88271"/>
    <lineage>
        <taxon>Eukaryota</taxon>
        <taxon>Viridiplantae</taxon>
        <taxon>Chlorophyta</taxon>
        <taxon>Picocystophyceae</taxon>
        <taxon>Picocystales</taxon>
        <taxon>Picocystaceae</taxon>
        <taxon>Picocystis</taxon>
    </lineage>
</organism>
<keyword evidence="7" id="KW-0479">Metal-binding</keyword>
<dbReference type="Gene3D" id="3.40.1110.10">
    <property type="entry name" value="Calcium-transporting ATPase, cytoplasmic domain N"/>
    <property type="match status" value="1"/>
</dbReference>
<keyword evidence="8 16" id="KW-0547">Nucleotide-binding</keyword>
<dbReference type="InterPro" id="IPR018303">
    <property type="entry name" value="ATPase_P-typ_P_site"/>
</dbReference>
<evidence type="ECO:0000256" key="14">
    <source>
        <dbReference type="ARBA" id="ARBA00048122"/>
    </source>
</evidence>
<proteinExistence type="inferred from homology"/>
<dbReference type="AlphaFoldDB" id="A0A7S3UB50"/>
<dbReference type="SMART" id="SM00831">
    <property type="entry name" value="Cation_ATPase_N"/>
    <property type="match status" value="1"/>
</dbReference>
<dbReference type="GO" id="GO:0008553">
    <property type="term" value="F:P-type proton-exporting transporter activity"/>
    <property type="evidence" value="ECO:0007669"/>
    <property type="project" value="UniProtKB-UniRule"/>
</dbReference>
<keyword evidence="12 16" id="KW-1133">Transmembrane helix</keyword>
<keyword evidence="16" id="KW-0375">Hydrogen ion transport</keyword>
<accession>A0A7S3UB50</accession>
<keyword evidence="16" id="KW-0406">Ion transport</keyword>
<evidence type="ECO:0000256" key="12">
    <source>
        <dbReference type="ARBA" id="ARBA00022989"/>
    </source>
</evidence>
<dbReference type="FunFam" id="2.70.150.10:FF:000042">
    <property type="entry name" value="Plasma membrane ATPase"/>
    <property type="match status" value="1"/>
</dbReference>
<dbReference type="EMBL" id="HBIS01000327">
    <property type="protein sequence ID" value="CAE0606463.1"/>
    <property type="molecule type" value="Transcribed_RNA"/>
</dbReference>
<evidence type="ECO:0000256" key="4">
    <source>
        <dbReference type="ARBA" id="ARBA00012476"/>
    </source>
</evidence>
<evidence type="ECO:0000256" key="10">
    <source>
        <dbReference type="ARBA" id="ARBA00022842"/>
    </source>
</evidence>
<evidence type="ECO:0000256" key="8">
    <source>
        <dbReference type="ARBA" id="ARBA00022741"/>
    </source>
</evidence>
<dbReference type="Pfam" id="PF00690">
    <property type="entry name" value="Cation_ATPase_N"/>
    <property type="match status" value="1"/>
</dbReference>
<dbReference type="InterPro" id="IPR059000">
    <property type="entry name" value="ATPase_P-type_domA"/>
</dbReference>
<dbReference type="SUPFAM" id="SSF56784">
    <property type="entry name" value="HAD-like"/>
    <property type="match status" value="1"/>
</dbReference>
<dbReference type="InterPro" id="IPR001757">
    <property type="entry name" value="P_typ_ATPase"/>
</dbReference>
<keyword evidence="11 16" id="KW-1278">Translocase</keyword>
<dbReference type="InterPro" id="IPR006534">
    <property type="entry name" value="P-type_ATPase_IIIA"/>
</dbReference>
<feature type="transmembrane region" description="Helical" evidence="16">
    <location>
        <begin position="811"/>
        <end position="832"/>
    </location>
</feature>
<evidence type="ECO:0000256" key="7">
    <source>
        <dbReference type="ARBA" id="ARBA00022723"/>
    </source>
</evidence>
<evidence type="ECO:0000313" key="18">
    <source>
        <dbReference type="EMBL" id="CAE0606463.1"/>
    </source>
</evidence>
<name>A0A7S3UB50_9CHLO</name>
<sequence length="939" mass="102306">MARRDSLVQEDLQQVDAEKSSLEDVLELLHTSKTEGLTQDQAQRRLDTFGPNALREKKVNPILQFLSFMWNPMSWVMELAAVVAIAVSNGQGKPPDWEDFVGIVALLLINASIGYYEETKAGSAVAALKASLAPEATVRRDGKVTDMPASEVVPGDVLIIKLGDMIPADGKLIEGDEGMKIDQAALTGESLPVSKTSGQTLFSGSVVKQGEGEMVVTSTGENTFIGRAAHLVSETEGSGHFQLILSRIGMFCIGLMSVFLLLLIIIQYAAQKYNYRVGINNVLTILIGSIPIAMPTVLSVTLAIGAEQLAKKKAIVTRITAIEELAGMSILCSDKTGTLTLNELTVQVESIQCYADLDVNQCIQMAARASRLENADAIDTSIVASACQVLASSKENVKGNIVEKHFLPFDPVGKKTQVTYVDLNTGKTYRVCKGAPQIILNLAVDKSDPLFEQVEKDINAFAKKGYRALGVAMCEVQGKGDVFTANSPQGGPWKLICNLAIFDPPRHDTKETIAKAMEMGVPVKMITGDAIAIATETASLLGMGTNIHESSALFGVKGHEISVEGGQFVQDADGFAGVFPEHKYAIVKYLRDNGYMVGMTGDGVNDAPALKVANVGVAVAGATDAARAAADIVLTEKGLSVIIDAMIGARKIFQRMVSYSIYACSTTVGIVVRFTVAVWAFKFNMPPFPILIMAYLNDGTIMTISKDRVKPSPRPSVWNLTYIFAQAAAFGLYMALSTLIFIFTINRTDFWENNFSGLRRVSLLKNDLPDGSNGIDSPIFNSIVYLQTSILGQALIFVTRSRSFFFMERPGLLLILAFCLAQVVATLIAVYANWSFTEMEGIGWGWALAIWVWDVIWFIPLDLIKIFVRYTFEEGWKSLFYQSSSAPVHYNAKDVPDKVPVFRNDPQGRAQMRAYNKAQQVAHEVSMKEALKEMAKKVD</sequence>
<dbReference type="Gene3D" id="1.20.1110.10">
    <property type="entry name" value="Calcium-transporting ATPase, transmembrane domain"/>
    <property type="match status" value="1"/>
</dbReference>
<feature type="domain" description="Cation-transporting P-type ATPase N-terminal" evidence="17">
    <location>
        <begin position="16"/>
        <end position="89"/>
    </location>
</feature>
<dbReference type="SFLD" id="SFLDS00003">
    <property type="entry name" value="Haloacid_Dehalogenase"/>
    <property type="match status" value="1"/>
</dbReference>
<dbReference type="InterPro" id="IPR044492">
    <property type="entry name" value="P_typ_ATPase_HD_dom"/>
</dbReference>
<dbReference type="SUPFAM" id="SSF81653">
    <property type="entry name" value="Calcium ATPase, transduction domain A"/>
    <property type="match status" value="1"/>
</dbReference>
<dbReference type="SUPFAM" id="SSF81665">
    <property type="entry name" value="Calcium ATPase, transmembrane domain M"/>
    <property type="match status" value="1"/>
</dbReference>
<dbReference type="Pfam" id="PF00702">
    <property type="entry name" value="Hydrolase"/>
    <property type="match status" value="1"/>
</dbReference>
<feature type="transmembrane region" description="Helical" evidence="16">
    <location>
        <begin position="844"/>
        <end position="868"/>
    </location>
</feature>
<dbReference type="PRINTS" id="PR00119">
    <property type="entry name" value="CATATPASE"/>
</dbReference>
<feature type="transmembrane region" description="Helical" evidence="16">
    <location>
        <begin position="65"/>
        <end position="88"/>
    </location>
</feature>
<dbReference type="GO" id="GO:0120029">
    <property type="term" value="P:proton export across plasma membrane"/>
    <property type="evidence" value="ECO:0007669"/>
    <property type="project" value="UniProtKB-UniRule"/>
</dbReference>
<dbReference type="InterPro" id="IPR023299">
    <property type="entry name" value="ATPase_P-typ_cyto_dom_N"/>
</dbReference>
<reference evidence="18" key="1">
    <citation type="submission" date="2021-01" db="EMBL/GenBank/DDBJ databases">
        <authorList>
            <person name="Corre E."/>
            <person name="Pelletier E."/>
            <person name="Niang G."/>
            <person name="Scheremetjew M."/>
            <person name="Finn R."/>
            <person name="Kale V."/>
            <person name="Holt S."/>
            <person name="Cochrane G."/>
            <person name="Meng A."/>
            <person name="Brown T."/>
            <person name="Cohen L."/>
        </authorList>
    </citation>
    <scope>NUCLEOTIDE SEQUENCE</scope>
    <source>
        <strain evidence="18">CCMP1897</strain>
    </source>
</reference>
<evidence type="ECO:0000259" key="17">
    <source>
        <dbReference type="SMART" id="SM00831"/>
    </source>
</evidence>
<comment type="similarity">
    <text evidence="3 16">Belongs to the cation transport ATPase (P-type) (TC 3.A.3) family. Type IIIA subfamily.</text>
</comment>
<evidence type="ECO:0000256" key="11">
    <source>
        <dbReference type="ARBA" id="ARBA00022967"/>
    </source>
</evidence>
<dbReference type="Pfam" id="PF00122">
    <property type="entry name" value="E1-E2_ATPase"/>
    <property type="match status" value="1"/>
</dbReference>
<dbReference type="InterPro" id="IPR004014">
    <property type="entry name" value="ATPase_P-typ_cation-transptr_N"/>
</dbReference>
<keyword evidence="9 16" id="KW-0067">ATP-binding</keyword>
<keyword evidence="5" id="KW-0597">Phosphoprotein</keyword>
<dbReference type="Gene3D" id="2.70.150.10">
    <property type="entry name" value="Calcium-transporting ATPase, cytoplasmic transduction domain A"/>
    <property type="match status" value="1"/>
</dbReference>
<dbReference type="GO" id="GO:0016887">
    <property type="term" value="F:ATP hydrolysis activity"/>
    <property type="evidence" value="ECO:0007669"/>
    <property type="project" value="InterPro"/>
</dbReference>
<dbReference type="GO" id="GO:0005886">
    <property type="term" value="C:plasma membrane"/>
    <property type="evidence" value="ECO:0007669"/>
    <property type="project" value="UniProtKB-SubCell"/>
</dbReference>
<dbReference type="SFLD" id="SFLDG00002">
    <property type="entry name" value="C1.7:_P-type_atpase_like"/>
    <property type="match status" value="1"/>
</dbReference>
<evidence type="ECO:0000256" key="13">
    <source>
        <dbReference type="ARBA" id="ARBA00023136"/>
    </source>
</evidence>
<comment type="function">
    <text evidence="1">The plasma membrane ATPase of plants and fungi is a hydrogen ion pump. The proton gradient it generates drives the active transport of nutrients by H(+)-symport. The resulting external acidification and/or internal alkinization may mediate growth responses.</text>
</comment>
<dbReference type="GO" id="GO:0005524">
    <property type="term" value="F:ATP binding"/>
    <property type="evidence" value="ECO:0007669"/>
    <property type="project" value="UniProtKB-UniRule"/>
</dbReference>
<feature type="transmembrane region" description="Helical" evidence="16">
    <location>
        <begin position="248"/>
        <end position="270"/>
    </location>
</feature>
<evidence type="ECO:0000256" key="15">
    <source>
        <dbReference type="ARBA" id="ARBA00071631"/>
    </source>
</evidence>
<keyword evidence="6 16" id="KW-0812">Transmembrane</keyword>
<dbReference type="SUPFAM" id="SSF81660">
    <property type="entry name" value="Metal cation-transporting ATPase, ATP-binding domain N"/>
    <property type="match status" value="1"/>
</dbReference>
<comment type="catalytic activity">
    <reaction evidence="14 16">
        <text>ATP + H2O + H(+)(in) = ADP + phosphate + 2 H(+)(out)</text>
        <dbReference type="Rhea" id="RHEA:20852"/>
        <dbReference type="ChEBI" id="CHEBI:15377"/>
        <dbReference type="ChEBI" id="CHEBI:15378"/>
        <dbReference type="ChEBI" id="CHEBI:30616"/>
        <dbReference type="ChEBI" id="CHEBI:43474"/>
        <dbReference type="ChEBI" id="CHEBI:456216"/>
        <dbReference type="EC" id="7.1.2.1"/>
    </reaction>
</comment>
<protein>
    <recommendedName>
        <fullName evidence="15 16">Plasma membrane ATPase</fullName>
        <ecNumber evidence="4 16">7.1.2.1</ecNumber>
    </recommendedName>
</protein>
<evidence type="ECO:0000256" key="3">
    <source>
        <dbReference type="ARBA" id="ARBA00008804"/>
    </source>
</evidence>
<dbReference type="InterPro" id="IPR023298">
    <property type="entry name" value="ATPase_P-typ_TM_dom_sf"/>
</dbReference>
<gene>
    <name evidence="18" type="ORF">PSAL00342_LOCUS279</name>
</gene>
<feature type="transmembrane region" description="Helical" evidence="16">
    <location>
        <begin position="282"/>
        <end position="304"/>
    </location>
</feature>
<dbReference type="NCBIfam" id="TIGR01647">
    <property type="entry name" value="ATPase-IIIA_H"/>
    <property type="match status" value="1"/>
</dbReference>
<dbReference type="InterPro" id="IPR023214">
    <property type="entry name" value="HAD_sf"/>
</dbReference>
<evidence type="ECO:0000256" key="1">
    <source>
        <dbReference type="ARBA" id="ARBA00003417"/>
    </source>
</evidence>
<dbReference type="InterPro" id="IPR036412">
    <property type="entry name" value="HAD-like_sf"/>
</dbReference>
<dbReference type="PANTHER" id="PTHR42861">
    <property type="entry name" value="CALCIUM-TRANSPORTING ATPASE"/>
    <property type="match status" value="1"/>
</dbReference>
<dbReference type="NCBIfam" id="TIGR01494">
    <property type="entry name" value="ATPase_P-type"/>
    <property type="match status" value="2"/>
</dbReference>
<evidence type="ECO:0000256" key="16">
    <source>
        <dbReference type="RuleBase" id="RU362083"/>
    </source>
</evidence>
<dbReference type="InterPro" id="IPR008250">
    <property type="entry name" value="ATPase_P-typ_transduc_dom_A_sf"/>
</dbReference>
<keyword evidence="16" id="KW-0813">Transport</keyword>
<dbReference type="Gene3D" id="3.40.50.1000">
    <property type="entry name" value="HAD superfamily/HAD-like"/>
    <property type="match status" value="1"/>
</dbReference>
<dbReference type="FunFam" id="3.40.50.1000:FF:000211">
    <property type="entry name" value="Plasma membrane ATPase"/>
    <property type="match status" value="1"/>
</dbReference>
<feature type="transmembrane region" description="Helical" evidence="16">
    <location>
        <begin position="659"/>
        <end position="681"/>
    </location>
</feature>